<protein>
    <recommendedName>
        <fullName evidence="5">Carboxypeptidase Q</fullName>
    </recommendedName>
    <alternativeName>
        <fullName evidence="20">Plasma glutamate carboxypeptidase</fullName>
    </alternativeName>
</protein>
<dbReference type="PANTHER" id="PTHR12053">
    <property type="entry name" value="PROTEASE FAMILY M28 PLASMA GLUTAMATE CARBOXYPEPTIDASE-RELATED"/>
    <property type="match status" value="1"/>
</dbReference>
<dbReference type="OrthoDB" id="9769665at2"/>
<evidence type="ECO:0000256" key="1">
    <source>
        <dbReference type="ARBA" id="ARBA00004240"/>
    </source>
</evidence>
<keyword evidence="6" id="KW-0964">Secreted</keyword>
<dbReference type="SUPFAM" id="SSF53187">
    <property type="entry name" value="Zn-dependent exopeptidases"/>
    <property type="match status" value="1"/>
</dbReference>
<keyword evidence="24" id="KW-1185">Reference proteome</keyword>
<feature type="domain" description="Peptidase M28" evidence="22">
    <location>
        <begin position="254"/>
        <end position="441"/>
    </location>
</feature>
<proteinExistence type="predicted"/>
<reference evidence="23 24" key="1">
    <citation type="submission" date="2015-04" db="EMBL/GenBank/DDBJ databases">
        <title>The draft genome sequence of Erythrobacter luteus KA37.</title>
        <authorList>
            <person name="Zhuang L."/>
            <person name="Liu Y."/>
            <person name="Shao Z."/>
        </authorList>
    </citation>
    <scope>NUCLEOTIDE SEQUENCE [LARGE SCALE GENOMIC DNA]</scope>
    <source>
        <strain evidence="23 24">KA37</strain>
    </source>
</reference>
<dbReference type="InterPro" id="IPR039866">
    <property type="entry name" value="CPQ"/>
</dbReference>
<evidence type="ECO:0000256" key="13">
    <source>
        <dbReference type="ARBA" id="ARBA00022833"/>
    </source>
</evidence>
<keyword evidence="17" id="KW-0325">Glycoprotein</keyword>
<evidence type="ECO:0000259" key="22">
    <source>
        <dbReference type="Pfam" id="PF04389"/>
    </source>
</evidence>
<evidence type="ECO:0000256" key="19">
    <source>
        <dbReference type="ARBA" id="ARBA00025833"/>
    </source>
</evidence>
<dbReference type="GO" id="GO:0046872">
    <property type="term" value="F:metal ion binding"/>
    <property type="evidence" value="ECO:0007669"/>
    <property type="project" value="UniProtKB-KW"/>
</dbReference>
<evidence type="ECO:0000256" key="4">
    <source>
        <dbReference type="ARBA" id="ARBA00004613"/>
    </source>
</evidence>
<evidence type="ECO:0000256" key="3">
    <source>
        <dbReference type="ARBA" id="ARBA00004555"/>
    </source>
</evidence>
<dbReference type="PATRIC" id="fig|1581420.6.peg.392"/>
<dbReference type="EMBL" id="LBHB01000001">
    <property type="protein sequence ID" value="KLE35259.1"/>
    <property type="molecule type" value="Genomic_DNA"/>
</dbReference>
<dbReference type="STRING" id="1581420.AAW00_01955"/>
<keyword evidence="8" id="KW-0645">Protease</keyword>
<evidence type="ECO:0000256" key="9">
    <source>
        <dbReference type="ARBA" id="ARBA00022723"/>
    </source>
</evidence>
<evidence type="ECO:0000256" key="6">
    <source>
        <dbReference type="ARBA" id="ARBA00022525"/>
    </source>
</evidence>
<evidence type="ECO:0000256" key="10">
    <source>
        <dbReference type="ARBA" id="ARBA00022729"/>
    </source>
</evidence>
<dbReference type="GO" id="GO:0004180">
    <property type="term" value="F:carboxypeptidase activity"/>
    <property type="evidence" value="ECO:0007669"/>
    <property type="project" value="UniProtKB-KW"/>
</dbReference>
<accession>A0A0G9MXH5</accession>
<dbReference type="AlphaFoldDB" id="A0A0G9MXH5"/>
<keyword evidence="11" id="KW-0378">Hydrolase</keyword>
<sequence>MHKSLLALAALSLALPATADAQRYDARFGLPPGAHDEIAWDFLEGLTTEIGPRLAGTPDEARARAWAIEWLRARGFVNVRDEPFPMPGWQRGEERARIVGDNAQPVVLTALGYSGATPPEGITAEVVAFASIEDLRAAPAGSLTGKIAYVGNAMTATQDGSHYGYFGSPRRQGPGVAAQKGAIGYVIRSIGTDNDRMPHTGSTTWPEGVTPIPAAALSSPDADQLERLIARNDAPVRMEILLTPRMLGEVMSGNVTAEITGRDPSLPPVLLACHLDSWDQGTGAIDDASGCAIAATTALRVAEQGRPLRTIRVLFAGAEENGLWGSAAYSAAHIDEPIAVGIESDFGAGRIWRMDTNFAQTNPDLFARLSRAVARYGVLPAANQVAGGGADLNIVRDQGGALVDLQQDGLRYFDLHHTANDTLDKVDPADMAQNVAVWTAVVQVLANEAGSILGTATPAE</sequence>
<dbReference type="InterPro" id="IPR007484">
    <property type="entry name" value="Peptidase_M28"/>
</dbReference>
<evidence type="ECO:0000256" key="15">
    <source>
        <dbReference type="ARBA" id="ARBA00023049"/>
    </source>
</evidence>
<comment type="subunit">
    <text evidence="19">Homodimer. The monomeric form is inactive while the homodimer is active.</text>
</comment>
<evidence type="ECO:0000256" key="20">
    <source>
        <dbReference type="ARBA" id="ARBA00033328"/>
    </source>
</evidence>
<comment type="caution">
    <text evidence="23">The sequence shown here is derived from an EMBL/GenBank/DDBJ whole genome shotgun (WGS) entry which is preliminary data.</text>
</comment>
<keyword evidence="16" id="KW-0865">Zymogen</keyword>
<keyword evidence="13" id="KW-0862">Zinc</keyword>
<dbReference type="GO" id="GO:0006508">
    <property type="term" value="P:proteolysis"/>
    <property type="evidence" value="ECO:0007669"/>
    <property type="project" value="UniProtKB-KW"/>
</dbReference>
<keyword evidence="15" id="KW-0482">Metalloprotease</keyword>
<feature type="chain" id="PRO_5002579489" description="Carboxypeptidase Q" evidence="21">
    <location>
        <begin position="20"/>
        <end position="460"/>
    </location>
</feature>
<comment type="subcellular location">
    <subcellularLocation>
        <location evidence="1">Endoplasmic reticulum</location>
    </subcellularLocation>
    <subcellularLocation>
        <location evidence="3">Golgi apparatus</location>
    </subcellularLocation>
    <subcellularLocation>
        <location evidence="2">Lysosome</location>
    </subcellularLocation>
    <subcellularLocation>
        <location evidence="4">Secreted</location>
    </subcellularLocation>
</comment>
<dbReference type="GO" id="GO:0070573">
    <property type="term" value="F:metallodipeptidase activity"/>
    <property type="evidence" value="ECO:0007669"/>
    <property type="project" value="InterPro"/>
</dbReference>
<feature type="signal peptide" evidence="21">
    <location>
        <begin position="1"/>
        <end position="19"/>
    </location>
</feature>
<name>A0A0G9MXH5_9SPHN</name>
<dbReference type="Proteomes" id="UP000053464">
    <property type="component" value="Unassembled WGS sequence"/>
</dbReference>
<gene>
    <name evidence="23" type="ORF">AAW00_01955</name>
</gene>
<evidence type="ECO:0000256" key="12">
    <source>
        <dbReference type="ARBA" id="ARBA00022824"/>
    </source>
</evidence>
<evidence type="ECO:0000256" key="7">
    <source>
        <dbReference type="ARBA" id="ARBA00022645"/>
    </source>
</evidence>
<dbReference type="Gene3D" id="3.50.30.30">
    <property type="match status" value="1"/>
</dbReference>
<dbReference type="GO" id="GO:0005764">
    <property type="term" value="C:lysosome"/>
    <property type="evidence" value="ECO:0007669"/>
    <property type="project" value="UniProtKB-SubCell"/>
</dbReference>
<evidence type="ECO:0000256" key="14">
    <source>
        <dbReference type="ARBA" id="ARBA00023034"/>
    </source>
</evidence>
<dbReference type="Pfam" id="PF04389">
    <property type="entry name" value="Peptidase_M28"/>
    <property type="match status" value="1"/>
</dbReference>
<evidence type="ECO:0000313" key="24">
    <source>
        <dbReference type="Proteomes" id="UP000053464"/>
    </source>
</evidence>
<dbReference type="RefSeq" id="WP_047002661.1">
    <property type="nucleotide sequence ID" value="NZ_LBHB01000001.1"/>
</dbReference>
<evidence type="ECO:0000256" key="11">
    <source>
        <dbReference type="ARBA" id="ARBA00022801"/>
    </source>
</evidence>
<dbReference type="Gene3D" id="3.40.630.10">
    <property type="entry name" value="Zn peptidases"/>
    <property type="match status" value="1"/>
</dbReference>
<keyword evidence="18" id="KW-0458">Lysosome</keyword>
<evidence type="ECO:0000313" key="23">
    <source>
        <dbReference type="EMBL" id="KLE35259.1"/>
    </source>
</evidence>
<keyword evidence="9" id="KW-0479">Metal-binding</keyword>
<evidence type="ECO:0000256" key="16">
    <source>
        <dbReference type="ARBA" id="ARBA00023145"/>
    </source>
</evidence>
<dbReference type="GO" id="GO:0005576">
    <property type="term" value="C:extracellular region"/>
    <property type="evidence" value="ECO:0007669"/>
    <property type="project" value="UniProtKB-SubCell"/>
</dbReference>
<evidence type="ECO:0000256" key="21">
    <source>
        <dbReference type="SAM" id="SignalP"/>
    </source>
</evidence>
<evidence type="ECO:0000256" key="5">
    <source>
        <dbReference type="ARBA" id="ARBA00014116"/>
    </source>
</evidence>
<keyword evidence="12" id="KW-0256">Endoplasmic reticulum</keyword>
<evidence type="ECO:0000256" key="18">
    <source>
        <dbReference type="ARBA" id="ARBA00023228"/>
    </source>
</evidence>
<keyword evidence="14" id="KW-0333">Golgi apparatus</keyword>
<evidence type="ECO:0000256" key="2">
    <source>
        <dbReference type="ARBA" id="ARBA00004371"/>
    </source>
</evidence>
<keyword evidence="10 21" id="KW-0732">Signal</keyword>
<dbReference type="PANTHER" id="PTHR12053:SF3">
    <property type="entry name" value="CARBOXYPEPTIDASE Q"/>
    <property type="match status" value="1"/>
</dbReference>
<evidence type="ECO:0000256" key="8">
    <source>
        <dbReference type="ARBA" id="ARBA00022670"/>
    </source>
</evidence>
<evidence type="ECO:0000256" key="17">
    <source>
        <dbReference type="ARBA" id="ARBA00023180"/>
    </source>
</evidence>
<organism evidence="23 24">
    <name type="scientific">Aurantiacibacter luteus</name>
    <dbReference type="NCBI Taxonomy" id="1581420"/>
    <lineage>
        <taxon>Bacteria</taxon>
        <taxon>Pseudomonadati</taxon>
        <taxon>Pseudomonadota</taxon>
        <taxon>Alphaproteobacteria</taxon>
        <taxon>Sphingomonadales</taxon>
        <taxon>Erythrobacteraceae</taxon>
        <taxon>Aurantiacibacter</taxon>
    </lineage>
</organism>
<keyword evidence="7" id="KW-0121">Carboxypeptidase</keyword>